<feature type="transmembrane region" description="Helical" evidence="1">
    <location>
        <begin position="318"/>
        <end position="341"/>
    </location>
</feature>
<reference evidence="2" key="1">
    <citation type="journal article" date="2012" name="Science">
        <title>Fermentation, hydrogen, and sulfur metabolism in multiple uncultivated bacterial phyla.</title>
        <authorList>
            <person name="Wrighton K.C."/>
            <person name="Thomas B.C."/>
            <person name="Sharon I."/>
            <person name="Miller C.S."/>
            <person name="Castelle C.J."/>
            <person name="VerBerkmoes N.C."/>
            <person name="Wilkins M.J."/>
            <person name="Hettich R.L."/>
            <person name="Lipton M.S."/>
            <person name="Williams K.H."/>
            <person name="Long P.E."/>
            <person name="Banfield J.F."/>
        </authorList>
    </citation>
    <scope>NUCLEOTIDE SEQUENCE [LARGE SCALE GENOMIC DNA]</scope>
</reference>
<feature type="transmembrane region" description="Helical" evidence="1">
    <location>
        <begin position="281"/>
        <end position="298"/>
    </location>
</feature>
<feature type="transmembrane region" description="Helical" evidence="1">
    <location>
        <begin position="79"/>
        <end position="98"/>
    </location>
</feature>
<keyword evidence="1" id="KW-0472">Membrane</keyword>
<dbReference type="AlphaFoldDB" id="K2FYD6"/>
<dbReference type="EMBL" id="AMFJ01000390">
    <property type="protein sequence ID" value="EKE27968.1"/>
    <property type="molecule type" value="Genomic_DNA"/>
</dbReference>
<gene>
    <name evidence="2" type="ORF">ACD_3C00116G0005</name>
</gene>
<evidence type="ECO:0000313" key="2">
    <source>
        <dbReference type="EMBL" id="EKE27968.1"/>
    </source>
</evidence>
<dbReference type="InterPro" id="IPR021484">
    <property type="entry name" value="DUF3137"/>
</dbReference>
<proteinExistence type="predicted"/>
<dbReference type="Pfam" id="PF11335">
    <property type="entry name" value="DUF3137"/>
    <property type="match status" value="1"/>
</dbReference>
<evidence type="ECO:0008006" key="3">
    <source>
        <dbReference type="Google" id="ProtNLM"/>
    </source>
</evidence>
<sequence>MEIIDFSELKLKYPTLSSLDITFLNEFFSRKDILDKFMVIEEERRKKMKIFLISEAVLLLVWGWYVFSNNVNAETITTSIFIFIFLSFFIYLIVSSFFRNWWSEIKNSILPKFASEINPDLKYDLGRKYYFWDESAMVSGWLIQNFDRIDLIEDSIIYSPSLNLKTDALSSSDIMAANLNPQTNVVPSGQIEYGNQIAWVPEVSLEDIEALKKAPDKDSPYTIEWYEFKSSERHTDKNWRAHYTLNNHCYLLKVTFNNARQKLTSWMALLRDVNDNFARKLWRVLVVDVWIIMGYFYFTQPKDWDNIWIMILVNLADFLKVPFLIFIVTILIVLFIITYQIQSKILNRNRVKTENSDFEKEFDVYCKDQILSRTILTPSFMYKIYDFTQKIDKDRIYEFFFIENTIYVKLNLMAWIKNPYLEVSSSSDIISNMEKFVEFYIELKNVTNLAKDLWFEYFDKDSYNSQIIN</sequence>
<name>K2FYD6_9BACT</name>
<comment type="caution">
    <text evidence="2">The sequence shown here is derived from an EMBL/GenBank/DDBJ whole genome shotgun (WGS) entry which is preliminary data.</text>
</comment>
<evidence type="ECO:0000256" key="1">
    <source>
        <dbReference type="SAM" id="Phobius"/>
    </source>
</evidence>
<feature type="transmembrane region" description="Helical" evidence="1">
    <location>
        <begin position="50"/>
        <end position="67"/>
    </location>
</feature>
<accession>K2FYD6</accession>
<keyword evidence="1" id="KW-1133">Transmembrane helix</keyword>
<organism evidence="2">
    <name type="scientific">uncultured bacterium</name>
    <name type="common">gcode 4</name>
    <dbReference type="NCBI Taxonomy" id="1234023"/>
    <lineage>
        <taxon>Bacteria</taxon>
        <taxon>environmental samples</taxon>
    </lineage>
</organism>
<keyword evidence="1" id="KW-0812">Transmembrane</keyword>
<protein>
    <recommendedName>
        <fullName evidence="3">Galanin</fullName>
    </recommendedName>
</protein>